<sequence>NNYGLGTITDKNEAIKACLRERQVELAYEGKRYWDLWRWMLYNDDASDNNTTCTTLGIEPLNGTARVGKYLQVKDYDGKADPLVSVIADFEPVDVDNAADLQAEMNRLGEFWSQHFVLQDRETPVDNVNGQEAVISWQENYYLSGLPSNVLNMNPWLEQSKGWLDYYESEGTLDARK</sequence>
<evidence type="ECO:0000259" key="5">
    <source>
        <dbReference type="Pfam" id="PF07980"/>
    </source>
</evidence>
<feature type="domain" description="RagB/SusD" evidence="5">
    <location>
        <begin position="8"/>
        <end position="163"/>
    </location>
</feature>
<evidence type="ECO:0000256" key="1">
    <source>
        <dbReference type="ARBA" id="ARBA00004442"/>
    </source>
</evidence>
<dbReference type="Pfam" id="PF07980">
    <property type="entry name" value="SusD_RagB"/>
    <property type="match status" value="1"/>
</dbReference>
<evidence type="ECO:0000313" key="6">
    <source>
        <dbReference type="EMBL" id="EKC73193.1"/>
    </source>
</evidence>
<name>K1TTQ1_9ZZZZ</name>
<dbReference type="InterPro" id="IPR011990">
    <property type="entry name" value="TPR-like_helical_dom_sf"/>
</dbReference>
<gene>
    <name evidence="6" type="ORF">LEA_06351</name>
</gene>
<reference evidence="6" key="1">
    <citation type="journal article" date="2013" name="Environ. Microbiol.">
        <title>Microbiota from the distal guts of lean and obese adolescents exhibit partial functional redundancy besides clear differences in community structure.</title>
        <authorList>
            <person name="Ferrer M."/>
            <person name="Ruiz A."/>
            <person name="Lanza F."/>
            <person name="Haange S.B."/>
            <person name="Oberbach A."/>
            <person name="Till H."/>
            <person name="Bargiela R."/>
            <person name="Campoy C."/>
            <person name="Segura M.T."/>
            <person name="Richter M."/>
            <person name="von Bergen M."/>
            <person name="Seifert J."/>
            <person name="Suarez A."/>
        </authorList>
    </citation>
    <scope>NUCLEOTIDE SEQUENCE</scope>
</reference>
<accession>K1TTQ1</accession>
<proteinExistence type="predicted"/>
<evidence type="ECO:0000256" key="2">
    <source>
        <dbReference type="ARBA" id="ARBA00022729"/>
    </source>
</evidence>
<protein>
    <submittedName>
        <fullName evidence="6">Protein containing RagB/SusD domain protein</fullName>
    </submittedName>
</protein>
<feature type="non-terminal residue" evidence="6">
    <location>
        <position position="1"/>
    </location>
</feature>
<keyword evidence="3" id="KW-0472">Membrane</keyword>
<comment type="caution">
    <text evidence="6">The sequence shown here is derived from an EMBL/GenBank/DDBJ whole genome shotgun (WGS) entry which is preliminary data.</text>
</comment>
<dbReference type="AlphaFoldDB" id="K1TTQ1"/>
<comment type="subcellular location">
    <subcellularLocation>
        <location evidence="1">Cell outer membrane</location>
    </subcellularLocation>
</comment>
<dbReference type="InterPro" id="IPR012944">
    <property type="entry name" value="SusD_RagB_dom"/>
</dbReference>
<dbReference type="SUPFAM" id="SSF48452">
    <property type="entry name" value="TPR-like"/>
    <property type="match status" value="1"/>
</dbReference>
<dbReference type="GO" id="GO:0009279">
    <property type="term" value="C:cell outer membrane"/>
    <property type="evidence" value="ECO:0007669"/>
    <property type="project" value="UniProtKB-SubCell"/>
</dbReference>
<organism evidence="6">
    <name type="scientific">human gut metagenome</name>
    <dbReference type="NCBI Taxonomy" id="408170"/>
    <lineage>
        <taxon>unclassified sequences</taxon>
        <taxon>metagenomes</taxon>
        <taxon>organismal metagenomes</taxon>
    </lineage>
</organism>
<evidence type="ECO:0000256" key="4">
    <source>
        <dbReference type="ARBA" id="ARBA00023237"/>
    </source>
</evidence>
<evidence type="ECO:0000256" key="3">
    <source>
        <dbReference type="ARBA" id="ARBA00023136"/>
    </source>
</evidence>
<dbReference type="Gene3D" id="1.25.40.390">
    <property type="match status" value="1"/>
</dbReference>
<keyword evidence="4" id="KW-0998">Cell outer membrane</keyword>
<keyword evidence="2" id="KW-0732">Signal</keyword>
<dbReference type="EMBL" id="AJWY01004153">
    <property type="protein sequence ID" value="EKC73193.1"/>
    <property type="molecule type" value="Genomic_DNA"/>
</dbReference>